<accession>A0A1R1PWD2</accession>
<feature type="compositionally biased region" description="Basic and acidic residues" evidence="1">
    <location>
        <begin position="27"/>
        <end position="44"/>
    </location>
</feature>
<protein>
    <submittedName>
        <fullName evidence="2">Uncharacterized protein</fullName>
    </submittedName>
</protein>
<dbReference type="EMBL" id="LSSK01000104">
    <property type="protein sequence ID" value="OMH85202.1"/>
    <property type="molecule type" value="Genomic_DNA"/>
</dbReference>
<evidence type="ECO:0000313" key="2">
    <source>
        <dbReference type="EMBL" id="OMH85202.1"/>
    </source>
</evidence>
<gene>
    <name evidence="2" type="ORF">AX774_g1263</name>
</gene>
<proteinExistence type="predicted"/>
<comment type="caution">
    <text evidence="2">The sequence shown here is derived from an EMBL/GenBank/DDBJ whole genome shotgun (WGS) entry which is preliminary data.</text>
</comment>
<feature type="compositionally biased region" description="Basic and acidic residues" evidence="1">
    <location>
        <begin position="77"/>
        <end position="93"/>
    </location>
</feature>
<keyword evidence="3" id="KW-1185">Reference proteome</keyword>
<reference evidence="3" key="1">
    <citation type="submission" date="2017-01" db="EMBL/GenBank/DDBJ databases">
        <authorList>
            <person name="Wang Y."/>
            <person name="White M."/>
            <person name="Kvist S."/>
            <person name="Moncalvo J.-M."/>
        </authorList>
    </citation>
    <scope>NUCLEOTIDE SEQUENCE [LARGE SCALE GENOMIC DNA]</scope>
    <source>
        <strain evidence="3">COL-18-3</strain>
    </source>
</reference>
<organism evidence="2 3">
    <name type="scientific">Zancudomyces culisetae</name>
    <name type="common">Gut fungus</name>
    <name type="synonym">Smittium culisetae</name>
    <dbReference type="NCBI Taxonomy" id="1213189"/>
    <lineage>
        <taxon>Eukaryota</taxon>
        <taxon>Fungi</taxon>
        <taxon>Fungi incertae sedis</taxon>
        <taxon>Zoopagomycota</taxon>
        <taxon>Kickxellomycotina</taxon>
        <taxon>Harpellomycetes</taxon>
        <taxon>Harpellales</taxon>
        <taxon>Legeriomycetaceae</taxon>
        <taxon>Zancudomyces</taxon>
    </lineage>
</organism>
<evidence type="ECO:0000256" key="1">
    <source>
        <dbReference type="SAM" id="MobiDB-lite"/>
    </source>
</evidence>
<name>A0A1R1PWD2_ZANCU</name>
<evidence type="ECO:0000313" key="3">
    <source>
        <dbReference type="Proteomes" id="UP000188320"/>
    </source>
</evidence>
<feature type="region of interest" description="Disordered" evidence="1">
    <location>
        <begin position="19"/>
        <end position="94"/>
    </location>
</feature>
<dbReference type="Proteomes" id="UP000188320">
    <property type="component" value="Unassembled WGS sequence"/>
</dbReference>
<dbReference type="AlphaFoldDB" id="A0A1R1PWD2"/>
<sequence>MNAFFNHIKTLIHTKSYTYSLEPSEVNDNRNEKKTGTESAKSDQPKILASTNMDDKSTTSNSTTKPCITNVSLDPLQENRSHEHGQDGYEDKKRTRMSKLSLFLANKKCKDK</sequence>